<organism evidence="3 4">
    <name type="scientific">Engelhardtia mirabilis</name>
    <dbReference type="NCBI Taxonomy" id="2528011"/>
    <lineage>
        <taxon>Bacteria</taxon>
        <taxon>Pseudomonadati</taxon>
        <taxon>Planctomycetota</taxon>
        <taxon>Planctomycetia</taxon>
        <taxon>Planctomycetia incertae sedis</taxon>
        <taxon>Engelhardtia</taxon>
    </lineage>
</organism>
<dbReference type="PANTHER" id="PTHR43135">
    <property type="entry name" value="ALPHA-D-RIBOSE 1-METHYLPHOSPHONATE 5-TRIPHOSPHATE DIPHOSPHATASE"/>
    <property type="match status" value="1"/>
</dbReference>
<dbReference type="Gene3D" id="3.20.20.140">
    <property type="entry name" value="Metal-dependent hydrolases"/>
    <property type="match status" value="1"/>
</dbReference>
<keyword evidence="2" id="KW-0732">Signal</keyword>
<evidence type="ECO:0000256" key="1">
    <source>
        <dbReference type="SAM" id="MobiDB-lite"/>
    </source>
</evidence>
<accession>A0A518BFR1</accession>
<dbReference type="PANTHER" id="PTHR43135:SF3">
    <property type="entry name" value="ALPHA-D-RIBOSE 1-METHYLPHOSPHONATE 5-TRIPHOSPHATE DIPHOSPHATASE"/>
    <property type="match status" value="1"/>
</dbReference>
<dbReference type="KEGG" id="pbap:Pla133_08850"/>
<protein>
    <recommendedName>
        <fullName evidence="5">Amidohydrolase-related domain-containing protein</fullName>
    </recommendedName>
</protein>
<feature type="region of interest" description="Disordered" evidence="1">
    <location>
        <begin position="307"/>
        <end position="380"/>
    </location>
</feature>
<feature type="compositionally biased region" description="Acidic residues" evidence="1">
    <location>
        <begin position="368"/>
        <end position="379"/>
    </location>
</feature>
<evidence type="ECO:0000313" key="3">
    <source>
        <dbReference type="EMBL" id="QDU65819.1"/>
    </source>
</evidence>
<name>A0A518BFR1_9BACT</name>
<sequence length="506" mass="55041" precursor="true">MRDRFVLLLAAAFVACVTLARPGHAQRAWVPPTPHAIENVALGLGDDAPRGTVVLRDGRIESVLPAGAKLPAGLRRIDGAELICLPAFVDAYTTVGVETPEPVIDRDHPLDAQADVRIDMRIANRKGFQPSFDAVDVAELDDDRLEAYRAAGFGAALQSPERQLLSGHSVLVSLRDAALRERVIRAQVFAHSAFRASGSGYPSTLMGYISALRQFFLDVRWHQELNQRYDAGRPGPRPAFDADLEAGRELLSGDRRLMCEAQSSQDIRRFARCAAEMGFTFGIVGGREAHEALDVFEGAGRPLVLTLEFGNEPDDPRPKDAKEDTVSEEEAPEPEAAEPIETTLTDDQAAVEELVETDDSDPASAGDDAADDSDADDDAWVYTEPYPVSLDRRVRWEQRRDGALRLAEAGVEFALGTSDEGPAGLLKNLRGLVERGLPQQTALDALTTVPAKWLGAEGRLGVVAAGADATLCLWSANPLVEKDAKVLWLFVDGYAWRNDEALEERD</sequence>
<evidence type="ECO:0008006" key="5">
    <source>
        <dbReference type="Google" id="ProtNLM"/>
    </source>
</evidence>
<dbReference type="InterPro" id="IPR011059">
    <property type="entry name" value="Metal-dep_hydrolase_composite"/>
</dbReference>
<keyword evidence="4" id="KW-1185">Reference proteome</keyword>
<feature type="compositionally biased region" description="Acidic residues" evidence="1">
    <location>
        <begin position="349"/>
        <end position="361"/>
    </location>
</feature>
<feature type="signal peptide" evidence="2">
    <location>
        <begin position="1"/>
        <end position="25"/>
    </location>
</feature>
<dbReference type="Proteomes" id="UP000316921">
    <property type="component" value="Chromosome"/>
</dbReference>
<dbReference type="InterPro" id="IPR051781">
    <property type="entry name" value="Metallo-dep_Hydrolase"/>
</dbReference>
<dbReference type="RefSeq" id="WP_145062801.1">
    <property type="nucleotide sequence ID" value="NZ_CP036287.1"/>
</dbReference>
<dbReference type="GO" id="GO:0016810">
    <property type="term" value="F:hydrolase activity, acting on carbon-nitrogen (but not peptide) bonds"/>
    <property type="evidence" value="ECO:0007669"/>
    <property type="project" value="InterPro"/>
</dbReference>
<dbReference type="SUPFAM" id="SSF51556">
    <property type="entry name" value="Metallo-dependent hydrolases"/>
    <property type="match status" value="1"/>
</dbReference>
<dbReference type="InterPro" id="IPR032466">
    <property type="entry name" value="Metal_Hydrolase"/>
</dbReference>
<gene>
    <name evidence="3" type="ORF">Pla133_08850</name>
</gene>
<evidence type="ECO:0000313" key="4">
    <source>
        <dbReference type="Proteomes" id="UP000316921"/>
    </source>
</evidence>
<dbReference type="AlphaFoldDB" id="A0A518BFR1"/>
<reference evidence="3 4" key="1">
    <citation type="submission" date="2019-02" db="EMBL/GenBank/DDBJ databases">
        <title>Deep-cultivation of Planctomycetes and their phenomic and genomic characterization uncovers novel biology.</title>
        <authorList>
            <person name="Wiegand S."/>
            <person name="Jogler M."/>
            <person name="Boedeker C."/>
            <person name="Pinto D."/>
            <person name="Vollmers J."/>
            <person name="Rivas-Marin E."/>
            <person name="Kohn T."/>
            <person name="Peeters S.H."/>
            <person name="Heuer A."/>
            <person name="Rast P."/>
            <person name="Oberbeckmann S."/>
            <person name="Bunk B."/>
            <person name="Jeske O."/>
            <person name="Meyerdierks A."/>
            <person name="Storesund J.E."/>
            <person name="Kallscheuer N."/>
            <person name="Luecker S."/>
            <person name="Lage O.M."/>
            <person name="Pohl T."/>
            <person name="Merkel B.J."/>
            <person name="Hornburger P."/>
            <person name="Mueller R.-W."/>
            <person name="Bruemmer F."/>
            <person name="Labrenz M."/>
            <person name="Spormann A.M."/>
            <person name="Op den Camp H."/>
            <person name="Overmann J."/>
            <person name="Amann R."/>
            <person name="Jetten M.S.M."/>
            <person name="Mascher T."/>
            <person name="Medema M.H."/>
            <person name="Devos D.P."/>
            <person name="Kaster A.-K."/>
            <person name="Ovreas L."/>
            <person name="Rohde M."/>
            <person name="Galperin M.Y."/>
            <person name="Jogler C."/>
        </authorList>
    </citation>
    <scope>NUCLEOTIDE SEQUENCE [LARGE SCALE GENOMIC DNA]</scope>
    <source>
        <strain evidence="3 4">Pla133</strain>
    </source>
</reference>
<evidence type="ECO:0000256" key="2">
    <source>
        <dbReference type="SAM" id="SignalP"/>
    </source>
</evidence>
<dbReference type="SUPFAM" id="SSF51338">
    <property type="entry name" value="Composite domain of metallo-dependent hydrolases"/>
    <property type="match status" value="1"/>
</dbReference>
<proteinExistence type="predicted"/>
<feature type="chain" id="PRO_5022030995" description="Amidohydrolase-related domain-containing protein" evidence="2">
    <location>
        <begin position="26"/>
        <end position="506"/>
    </location>
</feature>
<dbReference type="EMBL" id="CP036287">
    <property type="protein sequence ID" value="QDU65819.1"/>
    <property type="molecule type" value="Genomic_DNA"/>
</dbReference>
<feature type="compositionally biased region" description="Basic and acidic residues" evidence="1">
    <location>
        <begin position="314"/>
        <end position="325"/>
    </location>
</feature>
<dbReference type="PROSITE" id="PS51257">
    <property type="entry name" value="PROKAR_LIPOPROTEIN"/>
    <property type="match status" value="1"/>
</dbReference>
<feature type="compositionally biased region" description="Acidic residues" evidence="1">
    <location>
        <begin position="326"/>
        <end position="338"/>
    </location>
</feature>